<organism evidence="1">
    <name type="scientific">bacterium 19NY04SH03</name>
    <dbReference type="NCBI Taxonomy" id="2920647"/>
    <lineage>
        <taxon>Bacteria</taxon>
    </lineage>
</organism>
<dbReference type="AlphaFoldDB" id="A0AAU6UD11"/>
<evidence type="ECO:0000313" key="2">
    <source>
        <dbReference type="EMBL" id="XAG71837.1"/>
    </source>
</evidence>
<sequence>MTVKEYTLSDVESKLNAISNISVFLTTGDCPDDIAVNLRNHLHDEIETLQGMLSFIRLYPEIKAQELEAPSRESA</sequence>
<proteinExistence type="predicted"/>
<gene>
    <name evidence="1" type="ORF">MRN42_07405</name>
    <name evidence="2" type="ORF">MRN42_07430</name>
</gene>
<protein>
    <submittedName>
        <fullName evidence="1">RstC protein</fullName>
    </submittedName>
</protein>
<name>A0AAU6UD11_UNCXX</name>
<evidence type="ECO:0000313" key="1">
    <source>
        <dbReference type="EMBL" id="XAG71832.1"/>
    </source>
</evidence>
<dbReference type="EMBL" id="CP095346">
    <property type="protein sequence ID" value="XAG71832.1"/>
    <property type="molecule type" value="Genomic_DNA"/>
</dbReference>
<reference evidence="1" key="1">
    <citation type="submission" date="2022-03" db="EMBL/GenBank/DDBJ databases">
        <title>Sea Food Isolates.</title>
        <authorList>
            <person name="Li c."/>
        </authorList>
    </citation>
    <scope>NUCLEOTIDE SEQUENCE</scope>
    <source>
        <strain evidence="1">19NY04SH03</strain>
    </source>
</reference>
<dbReference type="EMBL" id="CP095346">
    <property type="protein sequence ID" value="XAG71837.1"/>
    <property type="molecule type" value="Genomic_DNA"/>
</dbReference>
<accession>A0AAU6UD11</accession>